<dbReference type="Pfam" id="PF01636">
    <property type="entry name" value="APH"/>
    <property type="match status" value="1"/>
</dbReference>
<protein>
    <recommendedName>
        <fullName evidence="1">Aminoglycoside phosphotransferase domain-containing protein</fullName>
    </recommendedName>
</protein>
<dbReference type="InterPro" id="IPR011009">
    <property type="entry name" value="Kinase-like_dom_sf"/>
</dbReference>
<evidence type="ECO:0000313" key="2">
    <source>
        <dbReference type="EMBL" id="KXS93969.1"/>
    </source>
</evidence>
<reference evidence="2 3" key="1">
    <citation type="submission" date="2015-07" db="EMBL/GenBank/DDBJ databases">
        <title>Comparative genomics of the Sigatoka disease complex on banana suggests a link between parallel evolutionary changes in Pseudocercospora fijiensis and Pseudocercospora eumusae and increased virulence on the banana host.</title>
        <authorList>
            <person name="Chang T.-C."/>
            <person name="Salvucci A."/>
            <person name="Crous P.W."/>
            <person name="Stergiopoulos I."/>
        </authorList>
    </citation>
    <scope>NUCLEOTIDE SEQUENCE [LARGE SCALE GENOMIC DNA]</scope>
    <source>
        <strain evidence="2 3">CBS 114824</strain>
    </source>
</reference>
<dbReference type="CDD" id="cd05120">
    <property type="entry name" value="APH_ChoK_like"/>
    <property type="match status" value="1"/>
</dbReference>
<keyword evidence="3" id="KW-1185">Reference proteome</keyword>
<dbReference type="AlphaFoldDB" id="A0A139GUU6"/>
<dbReference type="InterPro" id="IPR002575">
    <property type="entry name" value="Aminoglycoside_PTrfase"/>
</dbReference>
<accession>A0A139GUU6</accession>
<dbReference type="InterPro" id="IPR051678">
    <property type="entry name" value="AGP_Transferase"/>
</dbReference>
<dbReference type="OrthoDB" id="2906425at2759"/>
<gene>
    <name evidence="2" type="ORF">AC578_1754</name>
</gene>
<organism evidence="2 3">
    <name type="scientific">Pseudocercospora eumusae</name>
    <dbReference type="NCBI Taxonomy" id="321146"/>
    <lineage>
        <taxon>Eukaryota</taxon>
        <taxon>Fungi</taxon>
        <taxon>Dikarya</taxon>
        <taxon>Ascomycota</taxon>
        <taxon>Pezizomycotina</taxon>
        <taxon>Dothideomycetes</taxon>
        <taxon>Dothideomycetidae</taxon>
        <taxon>Mycosphaerellales</taxon>
        <taxon>Mycosphaerellaceae</taxon>
        <taxon>Pseudocercospora</taxon>
    </lineage>
</organism>
<feature type="domain" description="Aminoglycoside phosphotransferase" evidence="1">
    <location>
        <begin position="31"/>
        <end position="188"/>
    </location>
</feature>
<sequence length="221" mass="25447">MGQGTEYVGSTFCAETQQGKARQQITIVTLEEANALEFAFTLQIPVPRVHNALNLPNGTVAITMDYVDGECLVTVWPSMTDKQKKDTARQLQQVHDGRRYTDHTAHPLANEADFNDFILDLYAATPRAIKAALRKNLTTIHVLKFTHANLSPRNIIVANGEIVALVDWEYSGWYPQYWEYVKFFECETDCRDWKEYAEDIFDRQYSDFLVTFQAIARWQKP</sequence>
<name>A0A139GUU6_9PEZI</name>
<dbReference type="Gene3D" id="3.90.1200.10">
    <property type="match status" value="1"/>
</dbReference>
<evidence type="ECO:0000259" key="1">
    <source>
        <dbReference type="Pfam" id="PF01636"/>
    </source>
</evidence>
<dbReference type="Proteomes" id="UP000070133">
    <property type="component" value="Unassembled WGS sequence"/>
</dbReference>
<dbReference type="PANTHER" id="PTHR21310">
    <property type="entry name" value="AMINOGLYCOSIDE PHOSPHOTRANSFERASE-RELATED-RELATED"/>
    <property type="match status" value="1"/>
</dbReference>
<comment type="caution">
    <text evidence="2">The sequence shown here is derived from an EMBL/GenBank/DDBJ whole genome shotgun (WGS) entry which is preliminary data.</text>
</comment>
<proteinExistence type="predicted"/>
<dbReference type="STRING" id="321146.A0A139GUU6"/>
<dbReference type="EMBL" id="LFZN01000352">
    <property type="protein sequence ID" value="KXS93969.1"/>
    <property type="molecule type" value="Genomic_DNA"/>
</dbReference>
<dbReference type="SUPFAM" id="SSF56112">
    <property type="entry name" value="Protein kinase-like (PK-like)"/>
    <property type="match status" value="1"/>
</dbReference>
<dbReference type="PANTHER" id="PTHR21310:SF58">
    <property type="entry name" value="AMINOGLYCOSIDE PHOSPHOTRANSFERASE DOMAIN-CONTAINING PROTEIN"/>
    <property type="match status" value="1"/>
</dbReference>
<evidence type="ECO:0000313" key="3">
    <source>
        <dbReference type="Proteomes" id="UP000070133"/>
    </source>
</evidence>